<organism evidence="1">
    <name type="scientific">viral metagenome</name>
    <dbReference type="NCBI Taxonomy" id="1070528"/>
    <lineage>
        <taxon>unclassified sequences</taxon>
        <taxon>metagenomes</taxon>
        <taxon>organismal metagenomes</taxon>
    </lineage>
</organism>
<proteinExistence type="predicted"/>
<sequence>MSSYDISLNSYNVNSYNVVDCYYIFMMNIKVSNGQLSKTTLTLN</sequence>
<dbReference type="AlphaFoldDB" id="A0A6C0CA54"/>
<dbReference type="EMBL" id="MN739379">
    <property type="protein sequence ID" value="QHT01616.1"/>
    <property type="molecule type" value="Genomic_DNA"/>
</dbReference>
<protein>
    <submittedName>
        <fullName evidence="1">Uncharacterized protein</fullName>
    </submittedName>
</protein>
<accession>A0A6C0CA54</accession>
<reference evidence="1" key="1">
    <citation type="journal article" date="2020" name="Nature">
        <title>Giant virus diversity and host interactions through global metagenomics.</title>
        <authorList>
            <person name="Schulz F."/>
            <person name="Roux S."/>
            <person name="Paez-Espino D."/>
            <person name="Jungbluth S."/>
            <person name="Walsh D.A."/>
            <person name="Denef V.J."/>
            <person name="McMahon K.D."/>
            <person name="Konstantinidis K.T."/>
            <person name="Eloe-Fadrosh E.A."/>
            <person name="Kyrpides N.C."/>
            <person name="Woyke T."/>
        </authorList>
    </citation>
    <scope>NUCLEOTIDE SEQUENCE</scope>
    <source>
        <strain evidence="1">GVMAG-M-3300020523-10</strain>
    </source>
</reference>
<evidence type="ECO:0000313" key="1">
    <source>
        <dbReference type="EMBL" id="QHT01616.1"/>
    </source>
</evidence>
<name>A0A6C0CA54_9ZZZZ</name>